<proteinExistence type="predicted"/>
<name>A0A6J5NEE7_9CAUD</name>
<dbReference type="EMBL" id="LR796639">
    <property type="protein sequence ID" value="CAB4155901.1"/>
    <property type="molecule type" value="Genomic_DNA"/>
</dbReference>
<reference evidence="1" key="1">
    <citation type="submission" date="2020-04" db="EMBL/GenBank/DDBJ databases">
        <authorList>
            <person name="Chiriac C."/>
            <person name="Salcher M."/>
            <person name="Ghai R."/>
            <person name="Kavagutti S V."/>
        </authorList>
    </citation>
    <scope>NUCLEOTIDE SEQUENCE</scope>
</reference>
<sequence>MSTINLSEHIGYVPKFYQNEAIEIRFHGWTSRYQLLATVGQSGAINYTLNNNPAGNYSLAMTNLNMDREESCFLPMKACENWQEDLLTWILSAKRPDDGTSIYTITDVR</sequence>
<protein>
    <submittedName>
        <fullName evidence="1">Uncharacterized protein</fullName>
    </submittedName>
</protein>
<gene>
    <name evidence="1" type="ORF">UFOVP658_32</name>
</gene>
<organism evidence="1">
    <name type="scientific">uncultured Caudovirales phage</name>
    <dbReference type="NCBI Taxonomy" id="2100421"/>
    <lineage>
        <taxon>Viruses</taxon>
        <taxon>Duplodnaviria</taxon>
        <taxon>Heunggongvirae</taxon>
        <taxon>Uroviricota</taxon>
        <taxon>Caudoviricetes</taxon>
        <taxon>Peduoviridae</taxon>
        <taxon>Maltschvirus</taxon>
        <taxon>Maltschvirus maltsch</taxon>
    </lineage>
</organism>
<evidence type="ECO:0000313" key="1">
    <source>
        <dbReference type="EMBL" id="CAB4155901.1"/>
    </source>
</evidence>
<accession>A0A6J5NEE7</accession>